<dbReference type="Gene3D" id="1.10.357.10">
    <property type="entry name" value="Tetracycline Repressor, domain 2"/>
    <property type="match status" value="1"/>
</dbReference>
<dbReference type="InterPro" id="IPR009057">
    <property type="entry name" value="Homeodomain-like_sf"/>
</dbReference>
<dbReference type="EMBL" id="FUHU01000026">
    <property type="protein sequence ID" value="SJM59284.1"/>
    <property type="molecule type" value="Genomic_DNA"/>
</dbReference>
<feature type="domain" description="HTH-type transcriptional regulator MT1864/Rv1816-like C-terminal" evidence="5">
    <location>
        <begin position="85"/>
        <end position="174"/>
    </location>
</feature>
<evidence type="ECO:0000256" key="3">
    <source>
        <dbReference type="ARBA" id="ARBA00023163"/>
    </source>
</evidence>
<proteinExistence type="predicted"/>
<accession>A0A1R4FTL4</accession>
<protein>
    <submittedName>
        <fullName evidence="6">Transcriptional regulator, TetR family</fullName>
    </submittedName>
</protein>
<keyword evidence="3" id="KW-0804">Transcription</keyword>
<evidence type="ECO:0000259" key="5">
    <source>
        <dbReference type="Pfam" id="PF13305"/>
    </source>
</evidence>
<evidence type="ECO:0000313" key="6">
    <source>
        <dbReference type="EMBL" id="SJM59284.1"/>
    </source>
</evidence>
<dbReference type="InterPro" id="IPR025996">
    <property type="entry name" value="MT1864/Rv1816-like_C"/>
</dbReference>
<evidence type="ECO:0000256" key="2">
    <source>
        <dbReference type="ARBA" id="ARBA00023125"/>
    </source>
</evidence>
<keyword evidence="2" id="KW-0238">DNA-binding</keyword>
<keyword evidence="1" id="KW-0805">Transcription regulation</keyword>
<dbReference type="AlphaFoldDB" id="A0A1R4FTL4"/>
<keyword evidence="7" id="KW-1185">Reference proteome</keyword>
<dbReference type="SUPFAM" id="SSF46689">
    <property type="entry name" value="Homeodomain-like"/>
    <property type="match status" value="1"/>
</dbReference>
<dbReference type="Pfam" id="PF13305">
    <property type="entry name" value="TetR_C_33"/>
    <property type="match status" value="1"/>
</dbReference>
<sequence length="198" mass="20805">MAAAGTKDAYHHGDLRRAALDSAQERIDAGGAGSVTIRGIAAELGVTHTAIGHVFGSRNGLLTALAIEGYIELADRLSAAQTEGLLQVGLAYVRFGVERPAHFVVMFDTDLIEQTEEFQEASGRTWAILQAGVRGLESPEAMRAASSATVAAWSLMHGIVTLHNSGALSRAGVTDHADHENILAIAEQAEAMLFGSKS</sequence>
<feature type="domain" description="HTH tetR-type" evidence="4">
    <location>
        <begin position="20"/>
        <end position="65"/>
    </location>
</feature>
<gene>
    <name evidence="6" type="ORF">CZ674_06660</name>
</gene>
<dbReference type="OrthoDB" id="3173376at2"/>
<evidence type="ECO:0000259" key="4">
    <source>
        <dbReference type="Pfam" id="PF00440"/>
    </source>
</evidence>
<reference evidence="6 7" key="1">
    <citation type="submission" date="2017-02" db="EMBL/GenBank/DDBJ databases">
        <authorList>
            <person name="Peterson S.W."/>
        </authorList>
    </citation>
    <scope>NUCLEOTIDE SEQUENCE [LARGE SCALE GENOMIC DNA]</scope>
    <source>
        <strain evidence="6 7">LMG 22410</strain>
    </source>
</reference>
<dbReference type="InterPro" id="IPR036271">
    <property type="entry name" value="Tet_transcr_reg_TetR-rel_C_sf"/>
</dbReference>
<dbReference type="InterPro" id="IPR001647">
    <property type="entry name" value="HTH_TetR"/>
</dbReference>
<dbReference type="RefSeq" id="WP_159456919.1">
    <property type="nucleotide sequence ID" value="NZ_FUHU01000026.1"/>
</dbReference>
<dbReference type="GO" id="GO:0003677">
    <property type="term" value="F:DNA binding"/>
    <property type="evidence" value="ECO:0007669"/>
    <property type="project" value="UniProtKB-KW"/>
</dbReference>
<dbReference type="Pfam" id="PF00440">
    <property type="entry name" value="TetR_N"/>
    <property type="match status" value="1"/>
</dbReference>
<dbReference type="GeneID" id="303172904"/>
<name>A0A1R4FTL4_9MICO</name>
<evidence type="ECO:0000313" key="7">
    <source>
        <dbReference type="Proteomes" id="UP000195787"/>
    </source>
</evidence>
<evidence type="ECO:0000256" key="1">
    <source>
        <dbReference type="ARBA" id="ARBA00023015"/>
    </source>
</evidence>
<dbReference type="Proteomes" id="UP000195787">
    <property type="component" value="Unassembled WGS sequence"/>
</dbReference>
<dbReference type="SUPFAM" id="SSF48498">
    <property type="entry name" value="Tetracyclin repressor-like, C-terminal domain"/>
    <property type="match status" value="1"/>
</dbReference>
<organism evidence="6 7">
    <name type="scientific">Agrococcus casei LMG 22410</name>
    <dbReference type="NCBI Taxonomy" id="1255656"/>
    <lineage>
        <taxon>Bacteria</taxon>
        <taxon>Bacillati</taxon>
        <taxon>Actinomycetota</taxon>
        <taxon>Actinomycetes</taxon>
        <taxon>Micrococcales</taxon>
        <taxon>Microbacteriaceae</taxon>
        <taxon>Agrococcus</taxon>
    </lineage>
</organism>